<dbReference type="SUPFAM" id="SSF53901">
    <property type="entry name" value="Thiolase-like"/>
    <property type="match status" value="2"/>
</dbReference>
<proteinExistence type="inferred from homology"/>
<evidence type="ECO:0000313" key="19">
    <source>
        <dbReference type="Proteomes" id="UP000199662"/>
    </source>
</evidence>
<keyword evidence="9 14" id="KW-0275">Fatty acid biosynthesis</keyword>
<keyword evidence="7" id="KW-0276">Fatty acid metabolism</keyword>
<dbReference type="RefSeq" id="WP_091829978.1">
    <property type="nucleotide sequence ID" value="NZ_FNZK01000004.1"/>
</dbReference>
<dbReference type="InterPro" id="IPR020841">
    <property type="entry name" value="PKS_Beta-ketoAc_synthase_dom"/>
</dbReference>
<evidence type="ECO:0000256" key="5">
    <source>
        <dbReference type="ARBA" id="ARBA00022516"/>
    </source>
</evidence>
<comment type="pathway">
    <text evidence="1 14">Lipid metabolism; fatty acid biosynthesis.</text>
</comment>
<evidence type="ECO:0000256" key="9">
    <source>
        <dbReference type="ARBA" id="ARBA00023160"/>
    </source>
</evidence>
<dbReference type="Proteomes" id="UP000199662">
    <property type="component" value="Unassembled WGS sequence"/>
</dbReference>
<dbReference type="GO" id="GO:0006633">
    <property type="term" value="P:fatty acid biosynthetic process"/>
    <property type="evidence" value="ECO:0007669"/>
    <property type="project" value="UniProtKB-UniRule"/>
</dbReference>
<dbReference type="AlphaFoldDB" id="A0A1H6WV64"/>
<dbReference type="InterPro" id="IPR018201">
    <property type="entry name" value="Ketoacyl_synth_AS"/>
</dbReference>
<dbReference type="NCBIfam" id="NF005589">
    <property type="entry name" value="PRK07314.1"/>
    <property type="match status" value="1"/>
</dbReference>
<dbReference type="EMBL" id="FNZK01000004">
    <property type="protein sequence ID" value="SEJ20771.1"/>
    <property type="molecule type" value="Genomic_DNA"/>
</dbReference>
<dbReference type="PANTHER" id="PTHR11712">
    <property type="entry name" value="POLYKETIDE SYNTHASE-RELATED"/>
    <property type="match status" value="1"/>
</dbReference>
<evidence type="ECO:0000256" key="7">
    <source>
        <dbReference type="ARBA" id="ARBA00022832"/>
    </source>
</evidence>
<comment type="similarity">
    <text evidence="2 14 16">Belongs to the thiolase-like superfamily. Beta-ketoacyl-ACP synthases family.</text>
</comment>
<evidence type="ECO:0000256" key="6">
    <source>
        <dbReference type="ARBA" id="ARBA00022679"/>
    </source>
</evidence>
<dbReference type="PROSITE" id="PS52004">
    <property type="entry name" value="KS3_2"/>
    <property type="match status" value="1"/>
</dbReference>
<evidence type="ECO:0000256" key="14">
    <source>
        <dbReference type="PIRNR" id="PIRNR000447"/>
    </source>
</evidence>
<organism evidence="18 19">
    <name type="scientific">Propionispira arboris</name>
    <dbReference type="NCBI Taxonomy" id="84035"/>
    <lineage>
        <taxon>Bacteria</taxon>
        <taxon>Bacillati</taxon>
        <taxon>Bacillota</taxon>
        <taxon>Negativicutes</taxon>
        <taxon>Selenomonadales</taxon>
        <taxon>Selenomonadaceae</taxon>
        <taxon>Propionispira</taxon>
    </lineage>
</organism>
<dbReference type="InterPro" id="IPR014030">
    <property type="entry name" value="Ketoacyl_synth_N"/>
</dbReference>
<evidence type="ECO:0000256" key="1">
    <source>
        <dbReference type="ARBA" id="ARBA00005194"/>
    </source>
</evidence>
<dbReference type="SMART" id="SM00825">
    <property type="entry name" value="PKS_KS"/>
    <property type="match status" value="1"/>
</dbReference>
<comment type="function">
    <text evidence="11 14">Involved in the type II fatty acid elongation cycle. Catalyzes the elongation of a wide range of acyl-ACP by the addition of two carbons from malonyl-ACP to an acyl acceptor. Can efficiently catalyze the conversion of palmitoleoyl-ACP (cis-hexadec-9-enoyl-ACP) to cis-vaccenoyl-ACP (cis-octadec-11-enoyl-ACP), an essential step in the thermal regulation of fatty acid composition.</text>
</comment>
<comment type="catalytic activity">
    <reaction evidence="13 14">
        <text>a fatty acyl-[ACP] + malonyl-[ACP] + H(+) = a 3-oxoacyl-[ACP] + holo-[ACP] + CO2</text>
        <dbReference type="Rhea" id="RHEA:22836"/>
        <dbReference type="Rhea" id="RHEA-COMP:9623"/>
        <dbReference type="Rhea" id="RHEA-COMP:9685"/>
        <dbReference type="Rhea" id="RHEA-COMP:9916"/>
        <dbReference type="Rhea" id="RHEA-COMP:14125"/>
        <dbReference type="ChEBI" id="CHEBI:15378"/>
        <dbReference type="ChEBI" id="CHEBI:16526"/>
        <dbReference type="ChEBI" id="CHEBI:64479"/>
        <dbReference type="ChEBI" id="CHEBI:78449"/>
        <dbReference type="ChEBI" id="CHEBI:78776"/>
        <dbReference type="ChEBI" id="CHEBI:138651"/>
    </reaction>
</comment>
<dbReference type="Pfam" id="PF02801">
    <property type="entry name" value="Ketoacyl-synt_C"/>
    <property type="match status" value="1"/>
</dbReference>
<dbReference type="InterPro" id="IPR016039">
    <property type="entry name" value="Thiolase-like"/>
</dbReference>
<evidence type="ECO:0000256" key="12">
    <source>
        <dbReference type="ARBA" id="ARBA00047318"/>
    </source>
</evidence>
<evidence type="ECO:0000256" key="2">
    <source>
        <dbReference type="ARBA" id="ARBA00008467"/>
    </source>
</evidence>
<dbReference type="NCBIfam" id="TIGR03150">
    <property type="entry name" value="fabF"/>
    <property type="match status" value="1"/>
</dbReference>
<keyword evidence="8" id="KW-0443">Lipid metabolism</keyword>
<feature type="domain" description="Ketosynthase family 3 (KS3)" evidence="17">
    <location>
        <begin position="2"/>
        <end position="409"/>
    </location>
</feature>
<keyword evidence="6 14" id="KW-0808">Transferase</keyword>
<accession>A0A1H6WV64</accession>
<keyword evidence="5 14" id="KW-0444">Lipid biosynthesis</keyword>
<dbReference type="Pfam" id="PF00109">
    <property type="entry name" value="ketoacyl-synt"/>
    <property type="match status" value="1"/>
</dbReference>
<name>A0A1H6WV64_9FIRM</name>
<keyword evidence="19" id="KW-1185">Reference proteome</keyword>
<dbReference type="STRING" id="84035.SAMN05660742_104158"/>
<dbReference type="InterPro" id="IPR017568">
    <property type="entry name" value="3-oxoacyl-ACP_synth-2"/>
</dbReference>
<dbReference type="GO" id="GO:0004315">
    <property type="term" value="F:3-oxoacyl-[acyl-carrier-protein] synthase activity"/>
    <property type="evidence" value="ECO:0007669"/>
    <property type="project" value="UniProtKB-UniRule"/>
</dbReference>
<dbReference type="GO" id="GO:0005829">
    <property type="term" value="C:cytosol"/>
    <property type="evidence" value="ECO:0007669"/>
    <property type="project" value="TreeGrafter"/>
</dbReference>
<evidence type="ECO:0000256" key="4">
    <source>
        <dbReference type="ARBA" id="ARBA00014657"/>
    </source>
</evidence>
<dbReference type="InterPro" id="IPR000794">
    <property type="entry name" value="Beta-ketoacyl_synthase"/>
</dbReference>
<dbReference type="UniPathway" id="UPA00094"/>
<sequence>MQRRVVITGMGAITSLGLDVPSFWQAIKQGENGITHIERIDTSDLPTKLAAEIKDFDPCNFMDKKEAKRTDRFTQYAMAATKEALADAQLDRALLQKERVGMIIGSGIGGLETLEKQHEILLAKGADRVSPFLIPMMLPNMAAGMTAIEFGIKGFVECTVSACASSTNAIGDAFKIIQRADSDIMIAGGTEAPITRLAMAGFCANKAMTRNVDTETACRPFDRDRDGFVMGEGAGIVVLEEMEHAKKRGAHIIAELVGYGCTNDAYHITAGAPGGEGAARCMQIALKDAKIDPTAIQYINAHGTSTGIGDKGETQAIKEVFQDYAYKVSISSTKSMTGHLLGAAGGIEAIITASALHDGFVPPTIHYHTADVDCDLNYTANIGHSAGLEYGLSNSFGFGGHNATLIFRKYQPEL</sequence>
<dbReference type="NCBIfam" id="NF004970">
    <property type="entry name" value="PRK06333.1"/>
    <property type="match status" value="1"/>
</dbReference>
<evidence type="ECO:0000256" key="16">
    <source>
        <dbReference type="RuleBase" id="RU003694"/>
    </source>
</evidence>
<dbReference type="InterPro" id="IPR014031">
    <property type="entry name" value="Ketoacyl_synth_C"/>
</dbReference>
<evidence type="ECO:0000256" key="8">
    <source>
        <dbReference type="ARBA" id="ARBA00023098"/>
    </source>
</evidence>
<dbReference type="EC" id="2.3.1.179" evidence="3 14"/>
<feature type="active site" description="For beta-ketoacyl synthase activity" evidence="15">
    <location>
        <position position="163"/>
    </location>
</feature>
<evidence type="ECO:0000259" key="17">
    <source>
        <dbReference type="PROSITE" id="PS52004"/>
    </source>
</evidence>
<dbReference type="FunFam" id="3.40.47.10:FF:000009">
    <property type="entry name" value="3-oxoacyl-[acyl-carrier-protein] synthase 2"/>
    <property type="match status" value="1"/>
</dbReference>
<evidence type="ECO:0000313" key="18">
    <source>
        <dbReference type="EMBL" id="SEJ20771.1"/>
    </source>
</evidence>
<dbReference type="PANTHER" id="PTHR11712:SF336">
    <property type="entry name" value="3-OXOACYL-[ACYL-CARRIER-PROTEIN] SYNTHASE, MITOCHONDRIAL"/>
    <property type="match status" value="1"/>
</dbReference>
<reference evidence="18 19" key="1">
    <citation type="submission" date="2016-10" db="EMBL/GenBank/DDBJ databases">
        <authorList>
            <person name="de Groot N.N."/>
        </authorList>
    </citation>
    <scope>NUCLEOTIDE SEQUENCE [LARGE SCALE GENOMIC DNA]</scope>
    <source>
        <strain evidence="18 19">DSM 2179</strain>
    </source>
</reference>
<evidence type="ECO:0000256" key="11">
    <source>
        <dbReference type="ARBA" id="ARBA00024006"/>
    </source>
</evidence>
<keyword evidence="10 14" id="KW-0012">Acyltransferase</keyword>
<dbReference type="CDD" id="cd00834">
    <property type="entry name" value="KAS_I_II"/>
    <property type="match status" value="1"/>
</dbReference>
<dbReference type="PIRSF" id="PIRSF000447">
    <property type="entry name" value="KAS_II"/>
    <property type="match status" value="1"/>
</dbReference>
<evidence type="ECO:0000256" key="15">
    <source>
        <dbReference type="PIRSR" id="PIRSR000447-1"/>
    </source>
</evidence>
<evidence type="ECO:0000256" key="3">
    <source>
        <dbReference type="ARBA" id="ARBA00012356"/>
    </source>
</evidence>
<comment type="catalytic activity">
    <reaction evidence="12 14">
        <text>(9Z)-hexadecenoyl-[ACP] + malonyl-[ACP] + H(+) = 3-oxo-(11Z)-octadecenoyl-[ACP] + holo-[ACP] + CO2</text>
        <dbReference type="Rhea" id="RHEA:55040"/>
        <dbReference type="Rhea" id="RHEA-COMP:9623"/>
        <dbReference type="Rhea" id="RHEA-COMP:9685"/>
        <dbReference type="Rhea" id="RHEA-COMP:10800"/>
        <dbReference type="Rhea" id="RHEA-COMP:14074"/>
        <dbReference type="ChEBI" id="CHEBI:15378"/>
        <dbReference type="ChEBI" id="CHEBI:16526"/>
        <dbReference type="ChEBI" id="CHEBI:64479"/>
        <dbReference type="ChEBI" id="CHEBI:78449"/>
        <dbReference type="ChEBI" id="CHEBI:83989"/>
        <dbReference type="ChEBI" id="CHEBI:138538"/>
        <dbReference type="EC" id="2.3.1.179"/>
    </reaction>
</comment>
<evidence type="ECO:0000256" key="13">
    <source>
        <dbReference type="ARBA" id="ARBA00047659"/>
    </source>
</evidence>
<evidence type="ECO:0000256" key="10">
    <source>
        <dbReference type="ARBA" id="ARBA00023315"/>
    </source>
</evidence>
<dbReference type="PROSITE" id="PS00606">
    <property type="entry name" value="KS3_1"/>
    <property type="match status" value="1"/>
</dbReference>
<gene>
    <name evidence="18" type="ORF">SAMN05660742_104158</name>
</gene>
<dbReference type="Gene3D" id="3.40.47.10">
    <property type="match status" value="1"/>
</dbReference>
<protein>
    <recommendedName>
        <fullName evidence="4 14">3-oxoacyl-[acyl-carrier-protein] synthase 2</fullName>
        <ecNumber evidence="3 14">2.3.1.179</ecNumber>
    </recommendedName>
</protein>